<organism evidence="3 4">
    <name type="scientific">Myroides profundi</name>
    <dbReference type="NCBI Taxonomy" id="480520"/>
    <lineage>
        <taxon>Bacteria</taxon>
        <taxon>Pseudomonadati</taxon>
        <taxon>Bacteroidota</taxon>
        <taxon>Flavobacteriia</taxon>
        <taxon>Flavobacteriales</taxon>
        <taxon>Flavobacteriaceae</taxon>
        <taxon>Myroides</taxon>
    </lineage>
</organism>
<comment type="caution">
    <text evidence="3">The sequence shown here is derived from an EMBL/GenBank/DDBJ whole genome shotgun (WGS) entry which is preliminary data.</text>
</comment>
<feature type="domain" description="DUF4062" evidence="2">
    <location>
        <begin position="6"/>
        <end position="87"/>
    </location>
</feature>
<evidence type="ECO:0000313" key="3">
    <source>
        <dbReference type="EMBL" id="SEQ94672.1"/>
    </source>
</evidence>
<dbReference type="EMBL" id="FOFY01000007">
    <property type="protein sequence ID" value="SEQ94672.1"/>
    <property type="molecule type" value="Genomic_DNA"/>
</dbReference>
<evidence type="ECO:0000313" key="4">
    <source>
        <dbReference type="Proteomes" id="UP000183496"/>
    </source>
</evidence>
<dbReference type="InterPro" id="IPR025139">
    <property type="entry name" value="DUF4062"/>
</dbReference>
<sequence>MDKKYQVFVSSTYTDLLEERQEIMHALLELDCIPAGMELFPASNEDQWSLIKGVIDDSDYYIVIVGGRYGSLGSEGVSYTEMEYRYALESGKPIIAFLHKDPESIPKKHTEKTTEGQQKLDDFKLIVQQKMCKYWATPQELGSVVSRSLISLQKKFPGIGWIRGNVVSSSEANIEILKLKKEIETLQNKLNEARTKAPDGSEKFAQGSTEVELSFSIKYGDYRSSARNYNRKFTTNWNEIFYWISPSMIDELSEEQFKASIDKFVYNKTYAKIIKEETFTDGGNFYSYALFESDYQTIKVQLRALGLITKSNKSRSIKDNGTYWSLTPFGDEVMTRLRAIKA</sequence>
<dbReference type="Proteomes" id="UP000183496">
    <property type="component" value="Unassembled WGS sequence"/>
</dbReference>
<dbReference type="RefSeq" id="WP_041890489.1">
    <property type="nucleotide sequence ID" value="NZ_CP010817.1"/>
</dbReference>
<proteinExistence type="predicted"/>
<protein>
    <recommendedName>
        <fullName evidence="2">DUF4062 domain-containing protein</fullName>
    </recommendedName>
</protein>
<reference evidence="3 4" key="1">
    <citation type="submission" date="2016-10" db="EMBL/GenBank/DDBJ databases">
        <authorList>
            <person name="Varghese N."/>
            <person name="Submissions S."/>
        </authorList>
    </citation>
    <scope>NUCLEOTIDE SEQUENCE [LARGE SCALE GENOMIC DNA]</scope>
    <source>
        <strain evidence="4">DSM 19823 / KCTC 23066 / CCTCC M 208030 / D25</strain>
    </source>
</reference>
<evidence type="ECO:0000256" key="1">
    <source>
        <dbReference type="SAM" id="Coils"/>
    </source>
</evidence>
<accession>A0AAJ4W4A6</accession>
<keyword evidence="4" id="KW-1185">Reference proteome</keyword>
<name>A0AAJ4W4A6_MYRPR</name>
<feature type="coiled-coil region" evidence="1">
    <location>
        <begin position="169"/>
        <end position="196"/>
    </location>
</feature>
<gene>
    <name evidence="3" type="ORF">SAMN04488089_107190</name>
</gene>
<dbReference type="AlphaFoldDB" id="A0AAJ4W4A6"/>
<keyword evidence="1" id="KW-0175">Coiled coil</keyword>
<dbReference type="Pfam" id="PF13271">
    <property type="entry name" value="DUF4062"/>
    <property type="match status" value="1"/>
</dbReference>
<evidence type="ECO:0000259" key="2">
    <source>
        <dbReference type="Pfam" id="PF13271"/>
    </source>
</evidence>
<dbReference type="KEGG" id="mpw:MPR_1318"/>